<evidence type="ECO:0000256" key="3">
    <source>
        <dbReference type="ARBA" id="ARBA00023295"/>
    </source>
</evidence>
<dbReference type="Gene3D" id="2.160.20.10">
    <property type="entry name" value="Single-stranded right-handed beta-helix, Pectin lyase-like"/>
    <property type="match status" value="1"/>
</dbReference>
<reference evidence="7 8" key="1">
    <citation type="submission" date="2017-08" db="EMBL/GenBank/DDBJ databases">
        <title>Reclassification of Bisgaard taxon 37 and 44.</title>
        <authorList>
            <person name="Christensen H."/>
        </authorList>
    </citation>
    <scope>NUCLEOTIDE SEQUENCE [LARGE SCALE GENOMIC DNA]</scope>
    <source>
        <strain evidence="7 8">111</strain>
    </source>
</reference>
<dbReference type="PANTHER" id="PTHR31339:SF9">
    <property type="entry name" value="PLASMIN AND FIBRONECTIN-BINDING PROTEIN A"/>
    <property type="match status" value="1"/>
</dbReference>
<dbReference type="GO" id="GO:0005975">
    <property type="term" value="P:carbohydrate metabolic process"/>
    <property type="evidence" value="ECO:0007669"/>
    <property type="project" value="InterPro"/>
</dbReference>
<dbReference type="OrthoDB" id="5675412at2"/>
<dbReference type="AlphaFoldDB" id="A0A3A1YIF8"/>
<feature type="region of interest" description="Disordered" evidence="5">
    <location>
        <begin position="184"/>
        <end position="203"/>
    </location>
</feature>
<dbReference type="PANTHER" id="PTHR31339">
    <property type="entry name" value="PECTIN LYASE-RELATED"/>
    <property type="match status" value="1"/>
</dbReference>
<evidence type="ECO:0000256" key="2">
    <source>
        <dbReference type="ARBA" id="ARBA00022801"/>
    </source>
</evidence>
<dbReference type="InterPro" id="IPR012334">
    <property type="entry name" value="Pectin_lyas_fold"/>
</dbReference>
<keyword evidence="2 4" id="KW-0378">Hydrolase</keyword>
<dbReference type="Proteomes" id="UP000265916">
    <property type="component" value="Unassembled WGS sequence"/>
</dbReference>
<feature type="signal peptide" evidence="6">
    <location>
        <begin position="1"/>
        <end position="30"/>
    </location>
</feature>
<proteinExistence type="inferred from homology"/>
<dbReference type="SUPFAM" id="SSF51126">
    <property type="entry name" value="Pectin lyase-like"/>
    <property type="match status" value="1"/>
</dbReference>
<evidence type="ECO:0000256" key="6">
    <source>
        <dbReference type="SAM" id="SignalP"/>
    </source>
</evidence>
<dbReference type="Pfam" id="PF00295">
    <property type="entry name" value="Glyco_hydro_28"/>
    <property type="match status" value="1"/>
</dbReference>
<name>A0A3A1YIF8_9GAMM</name>
<dbReference type="GO" id="GO:0004650">
    <property type="term" value="F:polygalacturonase activity"/>
    <property type="evidence" value="ECO:0007669"/>
    <property type="project" value="InterPro"/>
</dbReference>
<evidence type="ECO:0000313" key="8">
    <source>
        <dbReference type="Proteomes" id="UP000265916"/>
    </source>
</evidence>
<keyword evidence="8" id="KW-1185">Reference proteome</keyword>
<dbReference type="InterPro" id="IPR051801">
    <property type="entry name" value="GH28_Enzymes"/>
</dbReference>
<accession>A0A3A1YIF8</accession>
<keyword evidence="6" id="KW-0732">Signal</keyword>
<comment type="caution">
    <text evidence="7">The sequence shown here is derived from an EMBL/GenBank/DDBJ whole genome shotgun (WGS) entry which is preliminary data.</text>
</comment>
<protein>
    <submittedName>
        <fullName evidence="7">Uncharacterized protein</fullName>
    </submittedName>
</protein>
<dbReference type="EMBL" id="NRJG01000071">
    <property type="protein sequence ID" value="RIY37942.1"/>
    <property type="molecule type" value="Genomic_DNA"/>
</dbReference>
<dbReference type="InterPro" id="IPR011050">
    <property type="entry name" value="Pectin_lyase_fold/virulence"/>
</dbReference>
<feature type="chain" id="PRO_5017223254" evidence="6">
    <location>
        <begin position="31"/>
        <end position="482"/>
    </location>
</feature>
<sequence>MSQKLRNHFSKLAVGLGLATLALQVNYAQANPTQNCQLITKEQAEYPNFNQIFQQLINSCVGNGAVVLDGAVFKIEHINLPANTTLTIKGNATLMGVGQGQIGANVGNGWNSSAQNASERAVITVAGDNVVINGNGYIRGNTATCLPAAVNANAQTRSANATISGNTAINAPLTKEQQKAAEKAAKEQAKAAEKAAKEQAKAAEQAEKAQYKVSLPETLTPQNSPSLIRAVGVKNFTLTGVALGDFAGNALYLAQAQNVKLSQIAVRQLGVPQAQGLVFNGVQNLQLDTAYVAATGANLVLMAQSQPTTEVKLNKVYTYGGNGLVIGYDLTQGISKVQVNELVAQGSAVGIAIATNAQLGGKISDLSFAKVYVDNVATPLYIAANHKPAYRNAGANIPSFSNINVSDFYSLGGGQVELSGYDTQHKVSVNFKNVRISKVAEWKVYNADIKNLGNSTTGSFSSASIDEVKAVIYPQLKPFPLK</sequence>
<evidence type="ECO:0000256" key="1">
    <source>
        <dbReference type="ARBA" id="ARBA00008834"/>
    </source>
</evidence>
<comment type="similarity">
    <text evidence="1 4">Belongs to the glycosyl hydrolase 28 family.</text>
</comment>
<gene>
    <name evidence="7" type="ORF">CKF58_04430</name>
</gene>
<evidence type="ECO:0000256" key="5">
    <source>
        <dbReference type="SAM" id="MobiDB-lite"/>
    </source>
</evidence>
<evidence type="ECO:0000256" key="4">
    <source>
        <dbReference type="RuleBase" id="RU361169"/>
    </source>
</evidence>
<dbReference type="InterPro" id="IPR000743">
    <property type="entry name" value="Glyco_hydro_28"/>
</dbReference>
<dbReference type="RefSeq" id="WP_119531381.1">
    <property type="nucleotide sequence ID" value="NZ_JBHSSP010000010.1"/>
</dbReference>
<keyword evidence="3 4" id="KW-0326">Glycosidase</keyword>
<organism evidence="7 8">
    <name type="scientific">Psittacicella hinzii</name>
    <dbReference type="NCBI Taxonomy" id="2028575"/>
    <lineage>
        <taxon>Bacteria</taxon>
        <taxon>Pseudomonadati</taxon>
        <taxon>Pseudomonadota</taxon>
        <taxon>Gammaproteobacteria</taxon>
        <taxon>Pasteurellales</taxon>
        <taxon>Psittacicellaceae</taxon>
        <taxon>Psittacicella</taxon>
    </lineage>
</organism>
<evidence type="ECO:0000313" key="7">
    <source>
        <dbReference type="EMBL" id="RIY37942.1"/>
    </source>
</evidence>